<name>A0A0W0DWQ7_CANGB</name>
<dbReference type="PhylomeDB" id="A0A0W0DWQ7"/>
<dbReference type="EMBL" id="LLZZ01000106">
    <property type="protein sequence ID" value="KTB08009.1"/>
    <property type="molecule type" value="Genomic_DNA"/>
</dbReference>
<sequence>MQTEVIIRNKVAVYKLIGLCQKYRDDVQNLHKCMLRLNSLFYKMTTEEIESQSKKNNDSSTTLIASATSDKCSNLNYNRCDEGLSACQVSPVENNLDEASPQDNDLLLRPKTYSAVMLDTAAISDDVRPLMESIRKDTPKKFHFYKNYGFHLGTLQDESRIIAQKLHYELKHISLKIIIPMKLFDKQCTHYLKHCPCGNKIVTPYEVKQVDKFIEYIPKFWHYWFLSYYSIFYRIHFLLYLQSCQLLLQKSRNTVINKSELSSISLLNDYREKAESIVRQMESFNFTS</sequence>
<protein>
    <submittedName>
        <fullName evidence="1">Uncharacterized protein</fullName>
    </submittedName>
</protein>
<dbReference type="VEuPathDB" id="FungiDB:GVI51_M00605"/>
<accession>A0A0W0DWQ7</accession>
<dbReference type="VEuPathDB" id="FungiDB:GW608_M00605"/>
<comment type="caution">
    <text evidence="1">The sequence shown here is derived from an EMBL/GenBank/DDBJ whole genome shotgun (WGS) entry which is preliminary data.</text>
</comment>
<evidence type="ECO:0000313" key="1">
    <source>
        <dbReference type="EMBL" id="KTB08009.1"/>
    </source>
</evidence>
<evidence type="ECO:0000313" key="2">
    <source>
        <dbReference type="Proteomes" id="UP000054886"/>
    </source>
</evidence>
<gene>
    <name evidence="1" type="ORF">AO440_003887</name>
</gene>
<reference evidence="1 2" key="1">
    <citation type="submission" date="2015-10" db="EMBL/GenBank/DDBJ databases">
        <title>Draft genomes sequences of Candida glabrata isolates 1A, 1B, 2A, 2B, 3A and 3B.</title>
        <authorList>
            <person name="Haavelsrud O.E."/>
            <person name="Gaustad P."/>
        </authorList>
    </citation>
    <scope>NUCLEOTIDE SEQUENCE [LARGE SCALE GENOMIC DNA]</scope>
    <source>
        <strain evidence="1">910700640</strain>
    </source>
</reference>
<dbReference type="VEuPathDB" id="FungiDB:CAGL0M00704g"/>
<dbReference type="VEuPathDB" id="FungiDB:B1J91_M00704g"/>
<organism evidence="1 2">
    <name type="scientific">Candida glabrata</name>
    <name type="common">Yeast</name>
    <name type="synonym">Torulopsis glabrata</name>
    <dbReference type="NCBI Taxonomy" id="5478"/>
    <lineage>
        <taxon>Eukaryota</taxon>
        <taxon>Fungi</taxon>
        <taxon>Dikarya</taxon>
        <taxon>Ascomycota</taxon>
        <taxon>Saccharomycotina</taxon>
        <taxon>Saccharomycetes</taxon>
        <taxon>Saccharomycetales</taxon>
        <taxon>Saccharomycetaceae</taxon>
        <taxon>Nakaseomyces</taxon>
    </lineage>
</organism>
<dbReference type="Proteomes" id="UP000054886">
    <property type="component" value="Unassembled WGS sequence"/>
</dbReference>
<proteinExistence type="predicted"/>
<dbReference type="AlphaFoldDB" id="A0A0W0DWQ7"/>
<dbReference type="VEuPathDB" id="FungiDB:GWK60_M00605"/>